<feature type="non-terminal residue" evidence="3">
    <location>
        <position position="1"/>
    </location>
</feature>
<feature type="transmembrane region" description="Helical" evidence="1">
    <location>
        <begin position="12"/>
        <end position="29"/>
    </location>
</feature>
<evidence type="ECO:0000256" key="1">
    <source>
        <dbReference type="SAM" id="Phobius"/>
    </source>
</evidence>
<feature type="transmembrane region" description="Helical" evidence="1">
    <location>
        <begin position="72"/>
        <end position="92"/>
    </location>
</feature>
<sequence length="266" mass="29547">MGKVTYSDGIAILQLVIFPFILGAAIFIWSRTGLRVGSKIWRYPVTLSLIRIAGSIASLLTINHDSYNVEVAVAVCELIGIAPLLLTYIGILRQIDTEQRIPPRFMKIITIIAFIALILGIAGVSSADDNSDGYRPDTIVKVSMAIFIVVFVIYNLIAAWLFFQLSFSMRNFQKKLFMAIMLSFPFILVRVIYSAIGDYTSIDKFAVLTGSPTIYLVMDVLEEIVAMALTMFLGMSAVLESDFVKLSPEQMGAEPKYDQVQVHPQV</sequence>
<feature type="transmembrane region" description="Helical" evidence="1">
    <location>
        <begin position="104"/>
        <end position="124"/>
    </location>
</feature>
<keyword evidence="1" id="KW-0472">Membrane</keyword>
<dbReference type="VEuPathDB" id="FungiDB:ASPCADRAFT_132361"/>
<feature type="transmembrane region" description="Helical" evidence="1">
    <location>
        <begin position="175"/>
        <end position="193"/>
    </location>
</feature>
<dbReference type="OMA" id="CMAVLEE"/>
<organism evidence="3 4">
    <name type="scientific">Aspergillus carbonarius (strain ITEM 5010)</name>
    <dbReference type="NCBI Taxonomy" id="602072"/>
    <lineage>
        <taxon>Eukaryota</taxon>
        <taxon>Fungi</taxon>
        <taxon>Dikarya</taxon>
        <taxon>Ascomycota</taxon>
        <taxon>Pezizomycotina</taxon>
        <taxon>Eurotiomycetes</taxon>
        <taxon>Eurotiomycetidae</taxon>
        <taxon>Eurotiales</taxon>
        <taxon>Aspergillaceae</taxon>
        <taxon>Aspergillus</taxon>
        <taxon>Aspergillus subgen. Circumdati</taxon>
    </lineage>
</organism>
<feature type="transmembrane region" description="Helical" evidence="1">
    <location>
        <begin position="41"/>
        <end position="60"/>
    </location>
</feature>
<dbReference type="PANTHER" id="PTHR42109:SF2">
    <property type="entry name" value="INTEGRAL MEMBRANE PROTEIN"/>
    <property type="match status" value="1"/>
</dbReference>
<dbReference type="OrthoDB" id="2560628at2759"/>
<protein>
    <recommendedName>
        <fullName evidence="2">DUF7702 domain-containing protein</fullName>
    </recommendedName>
</protein>
<dbReference type="Proteomes" id="UP000188318">
    <property type="component" value="Unassembled WGS sequence"/>
</dbReference>
<keyword evidence="1" id="KW-1133">Transmembrane helix</keyword>
<name>A0A1R3RFP8_ASPC5</name>
<evidence type="ECO:0000313" key="4">
    <source>
        <dbReference type="Proteomes" id="UP000188318"/>
    </source>
</evidence>
<evidence type="ECO:0000313" key="3">
    <source>
        <dbReference type="EMBL" id="OOF93309.1"/>
    </source>
</evidence>
<feature type="transmembrane region" description="Helical" evidence="1">
    <location>
        <begin position="213"/>
        <end position="239"/>
    </location>
</feature>
<keyword evidence="1" id="KW-0812">Transmembrane</keyword>
<dbReference type="Pfam" id="PF24800">
    <property type="entry name" value="DUF7702"/>
    <property type="match status" value="1"/>
</dbReference>
<keyword evidence="4" id="KW-1185">Reference proteome</keyword>
<evidence type="ECO:0000259" key="2">
    <source>
        <dbReference type="Pfam" id="PF24800"/>
    </source>
</evidence>
<proteinExistence type="predicted"/>
<gene>
    <name evidence="3" type="ORF">ASPCADRAFT_132361</name>
</gene>
<dbReference type="EMBL" id="KV907504">
    <property type="protein sequence ID" value="OOF93309.1"/>
    <property type="molecule type" value="Genomic_DNA"/>
</dbReference>
<dbReference type="PANTHER" id="PTHR42109">
    <property type="entry name" value="UNPLACED GENOMIC SCAFFOLD UM_SCAF_CONTIG_1.265, WHOLE GENOME SHOTGUN SEQUENCE"/>
    <property type="match status" value="1"/>
</dbReference>
<feature type="transmembrane region" description="Helical" evidence="1">
    <location>
        <begin position="144"/>
        <end position="163"/>
    </location>
</feature>
<dbReference type="AlphaFoldDB" id="A0A1R3RFP8"/>
<dbReference type="InterPro" id="IPR056119">
    <property type="entry name" value="DUF7702"/>
</dbReference>
<feature type="domain" description="DUF7702" evidence="2">
    <location>
        <begin position="4"/>
        <end position="237"/>
    </location>
</feature>
<accession>A0A1R3RFP8</accession>
<reference evidence="4" key="1">
    <citation type="journal article" date="2017" name="Genome Biol.">
        <title>Comparative genomics reveals high biological diversity and specific adaptations in the industrially and medically important fungal genus Aspergillus.</title>
        <authorList>
            <person name="de Vries R.P."/>
            <person name="Riley R."/>
            <person name="Wiebenga A."/>
            <person name="Aguilar-Osorio G."/>
            <person name="Amillis S."/>
            <person name="Uchima C.A."/>
            <person name="Anderluh G."/>
            <person name="Asadollahi M."/>
            <person name="Askin M."/>
            <person name="Barry K."/>
            <person name="Battaglia E."/>
            <person name="Bayram O."/>
            <person name="Benocci T."/>
            <person name="Braus-Stromeyer S.A."/>
            <person name="Caldana C."/>
            <person name="Canovas D."/>
            <person name="Cerqueira G.C."/>
            <person name="Chen F."/>
            <person name="Chen W."/>
            <person name="Choi C."/>
            <person name="Clum A."/>
            <person name="Dos Santos R.A."/>
            <person name="Damasio A.R."/>
            <person name="Diallinas G."/>
            <person name="Emri T."/>
            <person name="Fekete E."/>
            <person name="Flipphi M."/>
            <person name="Freyberg S."/>
            <person name="Gallo A."/>
            <person name="Gournas C."/>
            <person name="Habgood R."/>
            <person name="Hainaut M."/>
            <person name="Harispe M.L."/>
            <person name="Henrissat B."/>
            <person name="Hilden K.S."/>
            <person name="Hope R."/>
            <person name="Hossain A."/>
            <person name="Karabika E."/>
            <person name="Karaffa L."/>
            <person name="Karanyi Z."/>
            <person name="Krasevec N."/>
            <person name="Kuo A."/>
            <person name="Kusch H."/>
            <person name="LaButti K."/>
            <person name="Lagendijk E.L."/>
            <person name="Lapidus A."/>
            <person name="Levasseur A."/>
            <person name="Lindquist E."/>
            <person name="Lipzen A."/>
            <person name="Logrieco A.F."/>
            <person name="MacCabe A."/>
            <person name="Maekelae M.R."/>
            <person name="Malavazi I."/>
            <person name="Melin P."/>
            <person name="Meyer V."/>
            <person name="Mielnichuk N."/>
            <person name="Miskei M."/>
            <person name="Molnar A.P."/>
            <person name="Mule G."/>
            <person name="Ngan C.Y."/>
            <person name="Orejas M."/>
            <person name="Orosz E."/>
            <person name="Ouedraogo J.P."/>
            <person name="Overkamp K.M."/>
            <person name="Park H.-S."/>
            <person name="Perrone G."/>
            <person name="Piumi F."/>
            <person name="Punt P.J."/>
            <person name="Ram A.F."/>
            <person name="Ramon A."/>
            <person name="Rauscher S."/>
            <person name="Record E."/>
            <person name="Riano-Pachon D.M."/>
            <person name="Robert V."/>
            <person name="Roehrig J."/>
            <person name="Ruller R."/>
            <person name="Salamov A."/>
            <person name="Salih N.S."/>
            <person name="Samson R.A."/>
            <person name="Sandor E."/>
            <person name="Sanguinetti M."/>
            <person name="Schuetze T."/>
            <person name="Sepcic K."/>
            <person name="Shelest E."/>
            <person name="Sherlock G."/>
            <person name="Sophianopoulou V."/>
            <person name="Squina F.M."/>
            <person name="Sun H."/>
            <person name="Susca A."/>
            <person name="Todd R.B."/>
            <person name="Tsang A."/>
            <person name="Unkles S.E."/>
            <person name="van de Wiele N."/>
            <person name="van Rossen-Uffink D."/>
            <person name="Oliveira J.V."/>
            <person name="Vesth T.C."/>
            <person name="Visser J."/>
            <person name="Yu J.-H."/>
            <person name="Zhou M."/>
            <person name="Andersen M.R."/>
            <person name="Archer D.B."/>
            <person name="Baker S.E."/>
            <person name="Benoit I."/>
            <person name="Brakhage A.A."/>
            <person name="Braus G.H."/>
            <person name="Fischer R."/>
            <person name="Frisvad J.C."/>
            <person name="Goldman G.H."/>
            <person name="Houbraken J."/>
            <person name="Oakley B."/>
            <person name="Pocsi I."/>
            <person name="Scazzocchio C."/>
            <person name="Seiboth B."/>
            <person name="vanKuyk P.A."/>
            <person name="Wortman J."/>
            <person name="Dyer P.S."/>
            <person name="Grigoriev I.V."/>
        </authorList>
    </citation>
    <scope>NUCLEOTIDE SEQUENCE [LARGE SCALE GENOMIC DNA]</scope>
    <source>
        <strain evidence="4">ITEM 5010</strain>
    </source>
</reference>